<dbReference type="Proteomes" id="UP001418222">
    <property type="component" value="Unassembled WGS sequence"/>
</dbReference>
<dbReference type="AlphaFoldDB" id="A0AAP0BC79"/>
<evidence type="ECO:0000313" key="2">
    <source>
        <dbReference type="Proteomes" id="UP001418222"/>
    </source>
</evidence>
<proteinExistence type="predicted"/>
<dbReference type="PANTHER" id="PTHR31439">
    <property type="entry name" value="EXPRESSED PROTEIN"/>
    <property type="match status" value="1"/>
</dbReference>
<keyword evidence="2" id="KW-1185">Reference proteome</keyword>
<gene>
    <name evidence="1" type="ORF">KSP39_PZI013845</name>
</gene>
<protein>
    <submittedName>
        <fullName evidence="1">Uncharacterized protein</fullName>
    </submittedName>
</protein>
<name>A0AAP0BC79_9ASPA</name>
<dbReference type="EMBL" id="JBBWWQ010000011">
    <property type="protein sequence ID" value="KAK8935619.1"/>
    <property type="molecule type" value="Genomic_DNA"/>
</dbReference>
<organism evidence="1 2">
    <name type="scientific">Platanthera zijinensis</name>
    <dbReference type="NCBI Taxonomy" id="2320716"/>
    <lineage>
        <taxon>Eukaryota</taxon>
        <taxon>Viridiplantae</taxon>
        <taxon>Streptophyta</taxon>
        <taxon>Embryophyta</taxon>
        <taxon>Tracheophyta</taxon>
        <taxon>Spermatophyta</taxon>
        <taxon>Magnoliopsida</taxon>
        <taxon>Liliopsida</taxon>
        <taxon>Asparagales</taxon>
        <taxon>Orchidaceae</taxon>
        <taxon>Orchidoideae</taxon>
        <taxon>Orchideae</taxon>
        <taxon>Orchidinae</taxon>
        <taxon>Platanthera</taxon>
    </lineage>
</organism>
<sequence>MASTSALDAHQWLLNIPPISKWESETQTFCIYASNPPNQPSLNLRIIRNIVQFHNPLVIFSLAADLNSPISLWSTNPFHIRNSENNPFDSKTIQLLLRSIISGVFKYESYKKTPSISVPGSLFDGDLKEIFNLAVLTLSLLVCIYEAPQGDVRRGSVEDLRLRLSSRSSREAMKKLVRMVGSNLEQQWMRSVNLGLTNWIAENRGWNQGLSAAPSALFCHSLSTSGLWKVQLYCPIAAMAVDEDGGSATHDRRLIFSLNYQQLEGVIQFAYKVFVRENWMDVRVEVDNIRLDVNQLVSEKLMANKGYGSEEKHFPSRVSLALTPTLQTDVISVSVSKSSDNPIHEVGVEKGIESSFEPSSSYLGLKVSASETVTTSIRPWKFEQSVHGDTAVLSWFLHEGVNGREVFSRNVSKMAIIRPRSWFKNRYSSISRPFTRHGGVIFAGDEYGESVWWKVCKEAEGKTMQWEISGRIWLTYWPNKHRTFYSETRMLEFKELMYISLEK</sequence>
<reference evidence="1 2" key="1">
    <citation type="journal article" date="2022" name="Nat. Plants">
        <title>Genomes of leafy and leafless Platanthera orchids illuminate the evolution of mycoheterotrophy.</title>
        <authorList>
            <person name="Li M.H."/>
            <person name="Liu K.W."/>
            <person name="Li Z."/>
            <person name="Lu H.C."/>
            <person name="Ye Q.L."/>
            <person name="Zhang D."/>
            <person name="Wang J.Y."/>
            <person name="Li Y.F."/>
            <person name="Zhong Z.M."/>
            <person name="Liu X."/>
            <person name="Yu X."/>
            <person name="Liu D.K."/>
            <person name="Tu X.D."/>
            <person name="Liu B."/>
            <person name="Hao Y."/>
            <person name="Liao X.Y."/>
            <person name="Jiang Y.T."/>
            <person name="Sun W.H."/>
            <person name="Chen J."/>
            <person name="Chen Y.Q."/>
            <person name="Ai Y."/>
            <person name="Zhai J.W."/>
            <person name="Wu S.S."/>
            <person name="Zhou Z."/>
            <person name="Hsiao Y.Y."/>
            <person name="Wu W.L."/>
            <person name="Chen Y.Y."/>
            <person name="Lin Y.F."/>
            <person name="Hsu J.L."/>
            <person name="Li C.Y."/>
            <person name="Wang Z.W."/>
            <person name="Zhao X."/>
            <person name="Zhong W.Y."/>
            <person name="Ma X.K."/>
            <person name="Ma L."/>
            <person name="Huang J."/>
            <person name="Chen G.Z."/>
            <person name="Huang M.Z."/>
            <person name="Huang L."/>
            <person name="Peng D.H."/>
            <person name="Luo Y.B."/>
            <person name="Zou S.Q."/>
            <person name="Chen S.P."/>
            <person name="Lan S."/>
            <person name="Tsai W.C."/>
            <person name="Van de Peer Y."/>
            <person name="Liu Z.J."/>
        </authorList>
    </citation>
    <scope>NUCLEOTIDE SEQUENCE [LARGE SCALE GENOMIC DNA]</scope>
    <source>
        <strain evidence="1">Lor287</strain>
    </source>
</reference>
<evidence type="ECO:0000313" key="1">
    <source>
        <dbReference type="EMBL" id="KAK8935619.1"/>
    </source>
</evidence>
<comment type="caution">
    <text evidence="1">The sequence shown here is derived from an EMBL/GenBank/DDBJ whole genome shotgun (WGS) entry which is preliminary data.</text>
</comment>
<accession>A0AAP0BC79</accession>
<dbReference type="PANTHER" id="PTHR31439:SF4">
    <property type="entry name" value="NEURONAL PAS DOMAIN PROTEIN"/>
    <property type="match status" value="1"/>
</dbReference>